<keyword evidence="1" id="KW-0732">Signal</keyword>
<protein>
    <submittedName>
        <fullName evidence="2">Uncharacterized protein</fullName>
    </submittedName>
</protein>
<organism evidence="2 3">
    <name type="scientific">Protomyces lactucae-debilis</name>
    <dbReference type="NCBI Taxonomy" id="2754530"/>
    <lineage>
        <taxon>Eukaryota</taxon>
        <taxon>Fungi</taxon>
        <taxon>Dikarya</taxon>
        <taxon>Ascomycota</taxon>
        <taxon>Taphrinomycotina</taxon>
        <taxon>Taphrinomycetes</taxon>
        <taxon>Taphrinales</taxon>
        <taxon>Protomycetaceae</taxon>
        <taxon>Protomyces</taxon>
    </lineage>
</organism>
<feature type="chain" id="PRO_5012305207" evidence="1">
    <location>
        <begin position="16"/>
        <end position="190"/>
    </location>
</feature>
<keyword evidence="3" id="KW-1185">Reference proteome</keyword>
<dbReference type="EMBL" id="MCFI01000022">
    <property type="protein sequence ID" value="ORY76599.1"/>
    <property type="molecule type" value="Genomic_DNA"/>
</dbReference>
<evidence type="ECO:0000256" key="1">
    <source>
        <dbReference type="SAM" id="SignalP"/>
    </source>
</evidence>
<accession>A0A1Y2EYB9</accession>
<proteinExistence type="predicted"/>
<dbReference type="GeneID" id="63782764"/>
<dbReference type="RefSeq" id="XP_040722679.1">
    <property type="nucleotide sequence ID" value="XM_040866165.1"/>
</dbReference>
<dbReference type="AlphaFoldDB" id="A0A1Y2EYB9"/>
<reference evidence="2 3" key="1">
    <citation type="submission" date="2016-07" db="EMBL/GenBank/DDBJ databases">
        <title>Pervasive Adenine N6-methylation of Active Genes in Fungi.</title>
        <authorList>
            <consortium name="DOE Joint Genome Institute"/>
            <person name="Mondo S.J."/>
            <person name="Dannebaum R.O."/>
            <person name="Kuo R.C."/>
            <person name="Labutti K."/>
            <person name="Haridas S."/>
            <person name="Kuo A."/>
            <person name="Salamov A."/>
            <person name="Ahrendt S.R."/>
            <person name="Lipzen A."/>
            <person name="Sullivan W."/>
            <person name="Andreopoulos W.B."/>
            <person name="Clum A."/>
            <person name="Lindquist E."/>
            <person name="Daum C."/>
            <person name="Ramamoorthy G.K."/>
            <person name="Gryganskyi A."/>
            <person name="Culley D."/>
            <person name="Magnuson J.K."/>
            <person name="James T.Y."/>
            <person name="O'Malley M.A."/>
            <person name="Stajich J.E."/>
            <person name="Spatafora J.W."/>
            <person name="Visel A."/>
            <person name="Grigoriev I.V."/>
        </authorList>
    </citation>
    <scope>NUCLEOTIDE SEQUENCE [LARGE SCALE GENOMIC DNA]</scope>
    <source>
        <strain evidence="2 3">12-1054</strain>
    </source>
</reference>
<evidence type="ECO:0000313" key="3">
    <source>
        <dbReference type="Proteomes" id="UP000193685"/>
    </source>
</evidence>
<name>A0A1Y2EYB9_PROLT</name>
<sequence>MLALLAFIFFGRVLASPAATTCLKNVAFHHILVLHFLQHIPADIGNGNAVCEWTCKSFSKEIYSWHVGSRFLSNCGVHNFDEKDPSYASRVETNAFPWYGTQNCLCSMESYIPKLRDPPATKWCRLTEIETRIGAIWKAAEGKRHNVSGYSTLPGVDGSHDGSSTTFHYQILKDSVATLGIDIPPGSIPC</sequence>
<comment type="caution">
    <text evidence="2">The sequence shown here is derived from an EMBL/GenBank/DDBJ whole genome shotgun (WGS) entry which is preliminary data.</text>
</comment>
<gene>
    <name evidence="2" type="ORF">BCR37DRAFT_161424</name>
</gene>
<dbReference type="Proteomes" id="UP000193685">
    <property type="component" value="Unassembled WGS sequence"/>
</dbReference>
<feature type="signal peptide" evidence="1">
    <location>
        <begin position="1"/>
        <end position="15"/>
    </location>
</feature>
<evidence type="ECO:0000313" key="2">
    <source>
        <dbReference type="EMBL" id="ORY76599.1"/>
    </source>
</evidence>